<protein>
    <recommendedName>
        <fullName evidence="3">Carboxymuconolactone decarboxylase-like domain-containing protein</fullName>
    </recommendedName>
</protein>
<gene>
    <name evidence="1" type="ORF">AAE3_LOCUS4371</name>
</gene>
<accession>A0A8S0W998</accession>
<organism evidence="1 2">
    <name type="scientific">Cyclocybe aegerita</name>
    <name type="common">Black poplar mushroom</name>
    <name type="synonym">Agrocybe aegerita</name>
    <dbReference type="NCBI Taxonomy" id="1973307"/>
    <lineage>
        <taxon>Eukaryota</taxon>
        <taxon>Fungi</taxon>
        <taxon>Dikarya</taxon>
        <taxon>Basidiomycota</taxon>
        <taxon>Agaricomycotina</taxon>
        <taxon>Agaricomycetes</taxon>
        <taxon>Agaricomycetidae</taxon>
        <taxon>Agaricales</taxon>
        <taxon>Agaricineae</taxon>
        <taxon>Bolbitiaceae</taxon>
        <taxon>Cyclocybe</taxon>
    </lineage>
</organism>
<dbReference type="InterPro" id="IPR052999">
    <property type="entry name" value="PTS1_Protein"/>
</dbReference>
<comment type="caution">
    <text evidence="1">The sequence shown here is derived from an EMBL/GenBank/DDBJ whole genome shotgun (WGS) entry which is preliminary data.</text>
</comment>
<dbReference type="PANTHER" id="PTHR28180:SF2">
    <property type="entry name" value="PEROXISOMAL PROTEIN 2"/>
    <property type="match status" value="1"/>
</dbReference>
<evidence type="ECO:0008006" key="3">
    <source>
        <dbReference type="Google" id="ProtNLM"/>
    </source>
</evidence>
<proteinExistence type="predicted"/>
<dbReference type="OrthoDB" id="5537330at2759"/>
<dbReference type="InterPro" id="IPR029032">
    <property type="entry name" value="AhpD-like"/>
</dbReference>
<dbReference type="SUPFAM" id="SSF69118">
    <property type="entry name" value="AhpD-like"/>
    <property type="match status" value="1"/>
</dbReference>
<dbReference type="PANTHER" id="PTHR28180">
    <property type="entry name" value="CONSERVED MITOCHONDRIAL PROTEIN-RELATED"/>
    <property type="match status" value="1"/>
</dbReference>
<keyword evidence="2" id="KW-1185">Reference proteome</keyword>
<sequence>MAIPLRRSISSTFLNSLKALFPEKGLNASNPSSSYFRNPWFIAAAVAFSASNRPEGVPRVFEHALADLRSANTNRILSQPSGVQEEMLLAQKMREAVFKSAHICGYPRAINGLKALHEAMPEKLREKQLLRNPNLSLEGYEVAGNRFFKTLYGETAEEVMGMLDAIYPDLGWSVRTTCYGLVYGTALPSSSSSSAQTQTYILTPLETSYTLVAALIAVDTPRQIAWHLDGARRVGASVEELNSVREVSERIIKLGKGDGV</sequence>
<dbReference type="AlphaFoldDB" id="A0A8S0W998"/>
<dbReference type="Gene3D" id="1.20.1290.10">
    <property type="entry name" value="AhpD-like"/>
    <property type="match status" value="1"/>
</dbReference>
<evidence type="ECO:0000313" key="2">
    <source>
        <dbReference type="Proteomes" id="UP000467700"/>
    </source>
</evidence>
<reference evidence="1 2" key="1">
    <citation type="submission" date="2020-01" db="EMBL/GenBank/DDBJ databases">
        <authorList>
            <person name="Gupta K D."/>
        </authorList>
    </citation>
    <scope>NUCLEOTIDE SEQUENCE [LARGE SCALE GENOMIC DNA]</scope>
</reference>
<name>A0A8S0W998_CYCAE</name>
<dbReference type="Proteomes" id="UP000467700">
    <property type="component" value="Unassembled WGS sequence"/>
</dbReference>
<dbReference type="EMBL" id="CACVBS010000035">
    <property type="protein sequence ID" value="CAA7262056.1"/>
    <property type="molecule type" value="Genomic_DNA"/>
</dbReference>
<evidence type="ECO:0000313" key="1">
    <source>
        <dbReference type="EMBL" id="CAA7262056.1"/>
    </source>
</evidence>